<keyword evidence="5" id="KW-0143">Chaperone</keyword>
<evidence type="ECO:0000256" key="5">
    <source>
        <dbReference type="ARBA" id="ARBA00023186"/>
    </source>
</evidence>
<name>A0A5C6TVX9_9SPHN</name>
<comment type="caution">
    <text evidence="13">The sequence shown here is derived from an EMBL/GenBank/DDBJ whole genome shotgun (WGS) entry which is preliminary data.</text>
</comment>
<evidence type="ECO:0000256" key="1">
    <source>
        <dbReference type="ARBA" id="ARBA00018370"/>
    </source>
</evidence>
<organism evidence="13 14">
    <name type="scientific">Allosphingosinicella ginsenosidimutans</name>
    <dbReference type="NCBI Taxonomy" id="1176539"/>
    <lineage>
        <taxon>Bacteria</taxon>
        <taxon>Pseudomonadati</taxon>
        <taxon>Pseudomonadota</taxon>
        <taxon>Alphaproteobacteria</taxon>
        <taxon>Sphingomonadales</taxon>
        <taxon>Sphingomonadaceae</taxon>
        <taxon>Allosphingosinicella</taxon>
    </lineage>
</organism>
<dbReference type="Gene3D" id="3.10.50.40">
    <property type="match status" value="1"/>
</dbReference>
<evidence type="ECO:0000259" key="12">
    <source>
        <dbReference type="PROSITE" id="PS50198"/>
    </source>
</evidence>
<dbReference type="InterPro" id="IPR027304">
    <property type="entry name" value="Trigger_fact/SurA_dom_sf"/>
</dbReference>
<gene>
    <name evidence="13" type="ORF">FRZ32_12480</name>
</gene>
<keyword evidence="6 9" id="KW-0413">Isomerase</keyword>
<evidence type="ECO:0000256" key="11">
    <source>
        <dbReference type="SAM" id="SignalP"/>
    </source>
</evidence>
<feature type="signal peptide" evidence="11">
    <location>
        <begin position="1"/>
        <end position="24"/>
    </location>
</feature>
<dbReference type="PANTHER" id="PTHR47637">
    <property type="entry name" value="CHAPERONE SURA"/>
    <property type="match status" value="1"/>
</dbReference>
<dbReference type="PANTHER" id="PTHR47637:SF1">
    <property type="entry name" value="CHAPERONE SURA"/>
    <property type="match status" value="1"/>
</dbReference>
<sequence>MKLGWLPGATALIAASLMSAGVAAQSGESAAASAPQAATPAPTPPPAAAAQPAEAATTEDTSGLNIPADVTFIGNREPDVRKATAIVNGQVITETDINQRLALFLASNRIQLPPDQVQAARAQVLRNLIDETIEIQAAAQDEITIQQSELDQYYERFAQSFNKTPAEMSEYLRSINSSERSMKRQILGELAWQRLQQRRINPFVDVGDDEVQAVLARLQASRGTTEYHVAEIFLTATPETSNEVEANANRIIQQLRAGASFQAYARQFSEASTAAVGGDLGWVRAEQLPSEISSILPQMPLGAVTNPIAVPGGYSIIALVDKRQIGVADPRDALLSLIQLSITLPAGTSDAQTRERAQALAQATQSMGGCGHAQATAQALGAELVSNDQVQARQLPPALQDMLLNLSIGQATQPFGGAERISVLVLCGRDDPPQSSGPSFDQIYQQLNEQRINNRAQRYLRDLRRDAVIDYR</sequence>
<dbReference type="SUPFAM" id="SSF109998">
    <property type="entry name" value="Triger factor/SurA peptide-binding domain-like"/>
    <property type="match status" value="1"/>
</dbReference>
<dbReference type="AlphaFoldDB" id="A0A5C6TVX9"/>
<feature type="region of interest" description="Disordered" evidence="10">
    <location>
        <begin position="31"/>
        <end position="62"/>
    </location>
</feature>
<dbReference type="Pfam" id="PF00639">
    <property type="entry name" value="Rotamase"/>
    <property type="match status" value="1"/>
</dbReference>
<dbReference type="PROSITE" id="PS50198">
    <property type="entry name" value="PPIC_PPIASE_2"/>
    <property type="match status" value="1"/>
</dbReference>
<dbReference type="InterPro" id="IPR000297">
    <property type="entry name" value="PPIase_PpiC"/>
</dbReference>
<evidence type="ECO:0000256" key="3">
    <source>
        <dbReference type="ARBA" id="ARBA00022764"/>
    </source>
</evidence>
<evidence type="ECO:0000313" key="14">
    <source>
        <dbReference type="Proteomes" id="UP000321249"/>
    </source>
</evidence>
<feature type="compositionally biased region" description="Low complexity" evidence="10">
    <location>
        <begin position="31"/>
        <end position="40"/>
    </location>
</feature>
<evidence type="ECO:0000256" key="6">
    <source>
        <dbReference type="ARBA" id="ARBA00023235"/>
    </source>
</evidence>
<evidence type="ECO:0000256" key="4">
    <source>
        <dbReference type="ARBA" id="ARBA00023110"/>
    </source>
</evidence>
<dbReference type="Pfam" id="PF09312">
    <property type="entry name" value="SurA_N"/>
    <property type="match status" value="1"/>
</dbReference>
<reference evidence="13 14" key="1">
    <citation type="journal article" date="2015" name="J. Microbiol.">
        <title>Sphingosinicella ginsenosidimutans sp. nov., with ginsenoside converting activity.</title>
        <authorList>
            <person name="Kim J.K."/>
            <person name="Kang M.S."/>
            <person name="Park S.C."/>
            <person name="Kim K.M."/>
            <person name="Choi K."/>
            <person name="Yoon M.H."/>
            <person name="Im W.T."/>
        </authorList>
    </citation>
    <scope>NUCLEOTIDE SEQUENCE [LARGE SCALE GENOMIC DNA]</scope>
    <source>
        <strain evidence="13 14">BS-11</strain>
    </source>
</reference>
<feature type="compositionally biased region" description="Low complexity" evidence="10">
    <location>
        <begin position="48"/>
        <end position="59"/>
    </location>
</feature>
<protein>
    <recommendedName>
        <fullName evidence="1">Parvulin-like PPIase</fullName>
    </recommendedName>
    <alternativeName>
        <fullName evidence="7">Peptidyl-prolyl cis-trans isomerase plp</fullName>
    </alternativeName>
    <alternativeName>
        <fullName evidence="8">Rotamase plp</fullName>
    </alternativeName>
</protein>
<dbReference type="InterPro" id="IPR046357">
    <property type="entry name" value="PPIase_dom_sf"/>
</dbReference>
<dbReference type="Proteomes" id="UP000321249">
    <property type="component" value="Unassembled WGS sequence"/>
</dbReference>
<dbReference type="RefSeq" id="WP_147043819.1">
    <property type="nucleotide sequence ID" value="NZ_VOQQ01000001.1"/>
</dbReference>
<accession>A0A5C6TVX9</accession>
<evidence type="ECO:0000256" key="2">
    <source>
        <dbReference type="ARBA" id="ARBA00022729"/>
    </source>
</evidence>
<dbReference type="SUPFAM" id="SSF54534">
    <property type="entry name" value="FKBP-like"/>
    <property type="match status" value="2"/>
</dbReference>
<dbReference type="GO" id="GO:0003755">
    <property type="term" value="F:peptidyl-prolyl cis-trans isomerase activity"/>
    <property type="evidence" value="ECO:0007669"/>
    <property type="project" value="UniProtKB-KW"/>
</dbReference>
<keyword evidence="3" id="KW-0574">Periplasm</keyword>
<keyword evidence="14" id="KW-1185">Reference proteome</keyword>
<dbReference type="Gene3D" id="1.10.4030.10">
    <property type="entry name" value="Porin chaperone SurA, peptide-binding domain"/>
    <property type="match status" value="1"/>
</dbReference>
<evidence type="ECO:0000256" key="8">
    <source>
        <dbReference type="ARBA" id="ARBA00031484"/>
    </source>
</evidence>
<keyword evidence="2 11" id="KW-0732">Signal</keyword>
<proteinExistence type="predicted"/>
<dbReference type="InterPro" id="IPR015391">
    <property type="entry name" value="SurA_N"/>
</dbReference>
<feature type="chain" id="PRO_5022688605" description="Parvulin-like PPIase" evidence="11">
    <location>
        <begin position="25"/>
        <end position="472"/>
    </location>
</feature>
<feature type="domain" description="PpiC" evidence="12">
    <location>
        <begin position="224"/>
        <end position="321"/>
    </location>
</feature>
<dbReference type="EMBL" id="VOQQ01000001">
    <property type="protein sequence ID" value="TXC64396.1"/>
    <property type="molecule type" value="Genomic_DNA"/>
</dbReference>
<evidence type="ECO:0000256" key="7">
    <source>
        <dbReference type="ARBA" id="ARBA00030642"/>
    </source>
</evidence>
<evidence type="ECO:0000256" key="9">
    <source>
        <dbReference type="PROSITE-ProRule" id="PRU00278"/>
    </source>
</evidence>
<evidence type="ECO:0000256" key="10">
    <source>
        <dbReference type="SAM" id="MobiDB-lite"/>
    </source>
</evidence>
<dbReference type="OrthoDB" id="9791746at2"/>
<evidence type="ECO:0000313" key="13">
    <source>
        <dbReference type="EMBL" id="TXC64396.1"/>
    </source>
</evidence>
<dbReference type="InterPro" id="IPR050280">
    <property type="entry name" value="OMP_Chaperone_SurA"/>
</dbReference>
<keyword evidence="4 9" id="KW-0697">Rotamase</keyword>